<dbReference type="SUPFAM" id="SSF56553">
    <property type="entry name" value="Insert subdomain of RNA polymerase alpha subunit"/>
    <property type="match status" value="1"/>
</dbReference>
<feature type="region of interest" description="Alpha C-terminal domain (alpha-CTD)" evidence="11">
    <location>
        <begin position="256"/>
        <end position="322"/>
    </location>
</feature>
<dbReference type="InterPro" id="IPR036643">
    <property type="entry name" value="RNApol_insert_sf"/>
</dbReference>
<dbReference type="AlphaFoldDB" id="A0A0G0LTN8"/>
<evidence type="ECO:0000256" key="1">
    <source>
        <dbReference type="ARBA" id="ARBA00007123"/>
    </source>
</evidence>
<evidence type="ECO:0000256" key="5">
    <source>
        <dbReference type="ARBA" id="ARBA00022679"/>
    </source>
</evidence>
<dbReference type="Gene3D" id="3.30.1360.10">
    <property type="entry name" value="RNA polymerase, RBP11-like subunit"/>
    <property type="match status" value="1"/>
</dbReference>
<dbReference type="InterPro" id="IPR011262">
    <property type="entry name" value="DNA-dir_RNA_pol_insert"/>
</dbReference>
<dbReference type="Pfam" id="PF03118">
    <property type="entry name" value="RNA_pol_A_CTD"/>
    <property type="match status" value="1"/>
</dbReference>
<feature type="region of interest" description="Alpha N-terminal domain (alpha-NTD)" evidence="11">
    <location>
        <begin position="1"/>
        <end position="237"/>
    </location>
</feature>
<feature type="coiled-coil region" evidence="12">
    <location>
        <begin position="233"/>
        <end position="267"/>
    </location>
</feature>
<comment type="subunit">
    <text evidence="11">Homodimer. The RNAP catalytic core consists of 2 alpha, 1 beta, 1 beta' and 1 omega subunit. When a sigma factor is associated with the core the holoenzyme is formed, which can initiate transcription.</text>
</comment>
<evidence type="ECO:0000256" key="11">
    <source>
        <dbReference type="HAMAP-Rule" id="MF_00059"/>
    </source>
</evidence>
<dbReference type="GO" id="GO:0000428">
    <property type="term" value="C:DNA-directed RNA polymerase complex"/>
    <property type="evidence" value="ECO:0007669"/>
    <property type="project" value="UniProtKB-KW"/>
</dbReference>
<dbReference type="FunFam" id="2.170.120.12:FF:000001">
    <property type="entry name" value="DNA-directed RNA polymerase subunit alpha"/>
    <property type="match status" value="1"/>
</dbReference>
<dbReference type="PATRIC" id="fig|1618611.3.peg.225"/>
<feature type="domain" description="DNA-directed RNA polymerase RpoA/D/Rpb3-type" evidence="13">
    <location>
        <begin position="21"/>
        <end position="229"/>
    </location>
</feature>
<dbReference type="InterPro" id="IPR036603">
    <property type="entry name" value="RBP11-like"/>
</dbReference>
<evidence type="ECO:0000313" key="14">
    <source>
        <dbReference type="EMBL" id="KKQ91345.1"/>
    </source>
</evidence>
<comment type="caution">
    <text evidence="14">The sequence shown here is derived from an EMBL/GenBank/DDBJ whole genome shotgun (WGS) entry which is preliminary data.</text>
</comment>
<reference evidence="14 15" key="1">
    <citation type="journal article" date="2015" name="Nature">
        <title>rRNA introns, odd ribosomes, and small enigmatic genomes across a large radiation of phyla.</title>
        <authorList>
            <person name="Brown C.T."/>
            <person name="Hug L.A."/>
            <person name="Thomas B.C."/>
            <person name="Sharon I."/>
            <person name="Castelle C.J."/>
            <person name="Singh A."/>
            <person name="Wilkins M.J."/>
            <person name="Williams K.H."/>
            <person name="Banfield J.F."/>
        </authorList>
    </citation>
    <scope>NUCLEOTIDE SEQUENCE [LARGE SCALE GENOMIC DNA]</scope>
</reference>
<evidence type="ECO:0000256" key="7">
    <source>
        <dbReference type="ARBA" id="ARBA00023163"/>
    </source>
</evidence>
<dbReference type="GO" id="GO:0003899">
    <property type="term" value="F:DNA-directed RNA polymerase activity"/>
    <property type="evidence" value="ECO:0007669"/>
    <property type="project" value="UniProtKB-UniRule"/>
</dbReference>
<accession>A0A0G0LTN8</accession>
<dbReference type="Gene3D" id="1.10.150.20">
    <property type="entry name" value="5' to 3' exonuclease, C-terminal subdomain"/>
    <property type="match status" value="1"/>
</dbReference>
<dbReference type="Pfam" id="PF01000">
    <property type="entry name" value="RNA_pol_A_bac"/>
    <property type="match status" value="1"/>
</dbReference>
<comment type="function">
    <text evidence="11">DNA-dependent RNA polymerase catalyzes the transcription of DNA into RNA using the four ribonucleoside triphosphates as substrates.</text>
</comment>
<evidence type="ECO:0000256" key="6">
    <source>
        <dbReference type="ARBA" id="ARBA00022695"/>
    </source>
</evidence>
<organism evidence="14 15">
    <name type="scientific">Candidatus Azambacteria bacterium GW2011_GWA2_39_10</name>
    <dbReference type="NCBI Taxonomy" id="1618611"/>
    <lineage>
        <taxon>Bacteria</taxon>
        <taxon>Candidatus Azamiibacteriota</taxon>
    </lineage>
</organism>
<dbReference type="EMBL" id="LBVT01000017">
    <property type="protein sequence ID" value="KKQ91345.1"/>
    <property type="molecule type" value="Genomic_DNA"/>
</dbReference>
<comment type="similarity">
    <text evidence="1 11">Belongs to the RNA polymerase alpha chain family.</text>
</comment>
<evidence type="ECO:0000256" key="3">
    <source>
        <dbReference type="ARBA" id="ARBA00015972"/>
    </source>
</evidence>
<dbReference type="InterPro" id="IPR011773">
    <property type="entry name" value="DNA-dir_RpoA"/>
</dbReference>
<dbReference type="Pfam" id="PF01193">
    <property type="entry name" value="RNA_pol_L"/>
    <property type="match status" value="1"/>
</dbReference>
<evidence type="ECO:0000313" key="15">
    <source>
        <dbReference type="Proteomes" id="UP000034706"/>
    </source>
</evidence>
<dbReference type="NCBIfam" id="TIGR02027">
    <property type="entry name" value="rpoA"/>
    <property type="match status" value="1"/>
</dbReference>
<dbReference type="GO" id="GO:0005737">
    <property type="term" value="C:cytoplasm"/>
    <property type="evidence" value="ECO:0007669"/>
    <property type="project" value="UniProtKB-ARBA"/>
</dbReference>
<protein>
    <recommendedName>
        <fullName evidence="3 11">DNA-directed RNA polymerase subunit alpha</fullName>
        <shortName evidence="11">RNAP subunit alpha</shortName>
        <ecNumber evidence="2 11">2.7.7.6</ecNumber>
    </recommendedName>
    <alternativeName>
        <fullName evidence="9 11">RNA polymerase subunit alpha</fullName>
    </alternativeName>
    <alternativeName>
        <fullName evidence="8 11">Transcriptase subunit alpha</fullName>
    </alternativeName>
</protein>
<dbReference type="InterPro" id="IPR011260">
    <property type="entry name" value="RNAP_asu_C"/>
</dbReference>
<dbReference type="InterPro" id="IPR011263">
    <property type="entry name" value="DNA-dir_RNA_pol_RpoA/D/Rpb3"/>
</dbReference>
<keyword evidence="6 11" id="KW-0548">Nucleotidyltransferase</keyword>
<dbReference type="HAMAP" id="MF_00059">
    <property type="entry name" value="RNApol_bact_RpoA"/>
    <property type="match status" value="1"/>
</dbReference>
<keyword evidence="7 11" id="KW-0804">Transcription</keyword>
<keyword evidence="12" id="KW-0175">Coiled coil</keyword>
<gene>
    <name evidence="11" type="primary">rpoA</name>
    <name evidence="14" type="ORF">UT16_C0017G0010</name>
</gene>
<dbReference type="SUPFAM" id="SSF47789">
    <property type="entry name" value="C-terminal domain of RNA polymerase alpha subunit"/>
    <property type="match status" value="1"/>
</dbReference>
<keyword evidence="4 11" id="KW-0240">DNA-directed RNA polymerase</keyword>
<dbReference type="EC" id="2.7.7.6" evidence="2 11"/>
<dbReference type="SUPFAM" id="SSF55257">
    <property type="entry name" value="RBP11-like subunits of RNA polymerase"/>
    <property type="match status" value="1"/>
</dbReference>
<evidence type="ECO:0000256" key="8">
    <source>
        <dbReference type="ARBA" id="ARBA00032524"/>
    </source>
</evidence>
<name>A0A0G0LTN8_9BACT</name>
<evidence type="ECO:0000256" key="2">
    <source>
        <dbReference type="ARBA" id="ARBA00012418"/>
    </source>
</evidence>
<evidence type="ECO:0000259" key="13">
    <source>
        <dbReference type="SMART" id="SM00662"/>
    </source>
</evidence>
<evidence type="ECO:0000256" key="4">
    <source>
        <dbReference type="ARBA" id="ARBA00022478"/>
    </source>
</evidence>
<evidence type="ECO:0000256" key="12">
    <source>
        <dbReference type="SAM" id="Coils"/>
    </source>
</evidence>
<evidence type="ECO:0000256" key="10">
    <source>
        <dbReference type="ARBA" id="ARBA00048552"/>
    </source>
</evidence>
<proteinExistence type="inferred from homology"/>
<evidence type="ECO:0000256" key="9">
    <source>
        <dbReference type="ARBA" id="ARBA00033070"/>
    </source>
</evidence>
<comment type="domain">
    <text evidence="11">The N-terminal domain is essential for RNAP assembly and basal transcription, whereas the C-terminal domain is involved in interaction with transcriptional regulators and with upstream promoter elements.</text>
</comment>
<dbReference type="NCBIfam" id="NF003519">
    <property type="entry name" value="PRK05182.2-5"/>
    <property type="match status" value="1"/>
</dbReference>
<dbReference type="Gene3D" id="2.170.120.12">
    <property type="entry name" value="DNA-directed RNA polymerase, insert domain"/>
    <property type="match status" value="1"/>
</dbReference>
<dbReference type="SMART" id="SM00662">
    <property type="entry name" value="RPOLD"/>
    <property type="match status" value="1"/>
</dbReference>
<comment type="catalytic activity">
    <reaction evidence="10 11">
        <text>RNA(n) + a ribonucleoside 5'-triphosphate = RNA(n+1) + diphosphate</text>
        <dbReference type="Rhea" id="RHEA:21248"/>
        <dbReference type="Rhea" id="RHEA-COMP:14527"/>
        <dbReference type="Rhea" id="RHEA-COMP:17342"/>
        <dbReference type="ChEBI" id="CHEBI:33019"/>
        <dbReference type="ChEBI" id="CHEBI:61557"/>
        <dbReference type="ChEBI" id="CHEBI:140395"/>
        <dbReference type="EC" id="2.7.7.6"/>
    </reaction>
</comment>
<dbReference type="Proteomes" id="UP000034706">
    <property type="component" value="Unassembled WGS sequence"/>
</dbReference>
<dbReference type="CDD" id="cd06928">
    <property type="entry name" value="RNAP_alpha_NTD"/>
    <property type="match status" value="1"/>
</dbReference>
<dbReference type="GO" id="GO:0003677">
    <property type="term" value="F:DNA binding"/>
    <property type="evidence" value="ECO:0007669"/>
    <property type="project" value="UniProtKB-UniRule"/>
</dbReference>
<keyword evidence="5 11" id="KW-0808">Transferase</keyword>
<sequence>MNTNISLPKAPKLIENISKNRAVFEIEELYPGYGLTLGNALRRVMLSSLSGAAITSVKIKDINHEFSTISGVLEDIVEIILNLKQIRFKVHGEGPQTITLKAKGEKQVSASDIKLTSQVEIANPDALIATLTSKNASLEIEMQVERGLGYSEWETRKKDKQEIGSIAVDAIFTPIKMINYDIEDMRVGDKTNYNRLKFDIETDGTITPTEALTSAAQILIEQFQVITTAASKIVKAEHKEEIKEKLIEKEKEEEDVTKNKIEDLKLSNRTQNILLESRIKTIAGLLRLKEKDLLQFEGLGKHAVKEIKKALGKLGFTLKSED</sequence>
<dbReference type="GO" id="GO:0006351">
    <property type="term" value="P:DNA-templated transcription"/>
    <property type="evidence" value="ECO:0007669"/>
    <property type="project" value="UniProtKB-UniRule"/>
</dbReference>
<dbReference type="GO" id="GO:0046983">
    <property type="term" value="F:protein dimerization activity"/>
    <property type="evidence" value="ECO:0007669"/>
    <property type="project" value="InterPro"/>
</dbReference>